<gene>
    <name evidence="2" type="ORF">ALSL_0848</name>
</gene>
<proteinExistence type="predicted"/>
<dbReference type="InterPro" id="IPR009875">
    <property type="entry name" value="PilZ_domain"/>
</dbReference>
<evidence type="ECO:0000313" key="3">
    <source>
        <dbReference type="Proteomes" id="UP000270530"/>
    </source>
</evidence>
<reference evidence="3" key="1">
    <citation type="submission" date="2018-04" db="EMBL/GenBank/DDBJ databases">
        <authorList>
            <person name="Watanabe M."/>
            <person name="Kojima H."/>
        </authorList>
    </citation>
    <scope>NUCLEOTIDE SEQUENCE [LARGE SCALE GENOMIC DNA]</scope>
    <source>
        <strain evidence="3">Dysh456</strain>
    </source>
</reference>
<dbReference type="RefSeq" id="WP_126536725.1">
    <property type="nucleotide sequence ID" value="NZ_AP018560.1"/>
</dbReference>
<keyword evidence="3" id="KW-1185">Reference proteome</keyword>
<dbReference type="Pfam" id="PF07238">
    <property type="entry name" value="PilZ"/>
    <property type="match status" value="1"/>
</dbReference>
<reference evidence="3" key="2">
    <citation type="submission" date="2018-06" db="EMBL/GenBank/DDBJ databases">
        <title>Genome sequence of Rhodanobacteraceae bacterium strain Dysh456.</title>
        <authorList>
            <person name="Fukui M."/>
        </authorList>
    </citation>
    <scope>NUCLEOTIDE SEQUENCE [LARGE SCALE GENOMIC DNA]</scope>
    <source>
        <strain evidence="3">Dysh456</strain>
    </source>
</reference>
<sequence>MRPEQRRAPRKLVHDPALVIDLMDGKPRGRLGNLSATGMLIIGPEPPREEAIYQFHVPLPDPGRPPQYIEVGVQALWHDCNVGTGLSWSGYRIIAITEEDQARLQAWLALPGGQAATEATSG</sequence>
<evidence type="ECO:0000259" key="1">
    <source>
        <dbReference type="Pfam" id="PF07238"/>
    </source>
</evidence>
<protein>
    <recommendedName>
        <fullName evidence="1">PilZ domain-containing protein</fullName>
    </recommendedName>
</protein>
<dbReference type="AlphaFoldDB" id="A0A2Z6E396"/>
<dbReference type="KEGG" id="rbd:ALSL_0848"/>
<evidence type="ECO:0000313" key="2">
    <source>
        <dbReference type="EMBL" id="BBD79513.1"/>
    </source>
</evidence>
<dbReference type="OrthoDB" id="5625505at2"/>
<organism evidence="2 3">
    <name type="scientific">Aerosticca soli</name>
    <dbReference type="NCBI Taxonomy" id="2010829"/>
    <lineage>
        <taxon>Bacteria</taxon>
        <taxon>Pseudomonadati</taxon>
        <taxon>Pseudomonadota</taxon>
        <taxon>Gammaproteobacteria</taxon>
        <taxon>Lysobacterales</taxon>
        <taxon>Rhodanobacteraceae</taxon>
        <taxon>Aerosticca</taxon>
    </lineage>
</organism>
<dbReference type="EMBL" id="AP018560">
    <property type="protein sequence ID" value="BBD79513.1"/>
    <property type="molecule type" value="Genomic_DNA"/>
</dbReference>
<dbReference type="Proteomes" id="UP000270530">
    <property type="component" value="Chromosome"/>
</dbReference>
<name>A0A2Z6E396_9GAMM</name>
<accession>A0A2Z6E396</accession>
<dbReference type="GO" id="GO:0035438">
    <property type="term" value="F:cyclic-di-GMP binding"/>
    <property type="evidence" value="ECO:0007669"/>
    <property type="project" value="InterPro"/>
</dbReference>
<dbReference type="SUPFAM" id="SSF141371">
    <property type="entry name" value="PilZ domain-like"/>
    <property type="match status" value="1"/>
</dbReference>
<feature type="domain" description="PilZ" evidence="1">
    <location>
        <begin position="4"/>
        <end position="109"/>
    </location>
</feature>